<sequence>MSKRIGLISHQADNGLLHVFVPGIHPDLVIDQRKISNDEQRFHVGDFILFIDVNGSVTLPTRIKKLFQTRIVNNKLQIKVPIALPPEEFVERTNFTTFIAWSPNFTPIGCPLNVAKTLSRNQMYDAWIERVQNTACISIPWQIVDIFDECDEQRKKLINNAYINNYKGLVVAIHDSDAIVWSLAIPDSEVVFLFGVRMGMKVGDWIQFNCTPILYPHRNCYLQGKKFEVIEPLLPAKDFNNTVQVEVSTTISVENLNYYPTGEVTVETETLGAVEFEPRKFRHDYCNRCLSLIVCKNIPSKQTGAVWRVFCVVNKVCPEFMQNSCSDVNFSNKSDSPSEKFVTTKDDECNAKVEMNENYHFTESQLQEPPDPSLTLPEIAQKEVDDSFDSDFSCNNTFGNDDLENLRIEEEYDLLKKPVFGAVKPHVLQINCKSKSSTNQESNDTNECNSDTNEFYALGNCNIDLNEEFSEDEQEELNNRAVEYWVRAWQLPQVRRQILEADKTLYAKVVQLMKDLNAETDEDNLEELQKSSQTKI</sequence>
<proteinExistence type="predicted"/>
<protein>
    <recommendedName>
        <fullName evidence="1">p-granule-associated protein DEPS-1 second OB-fold domain-containing protein</fullName>
    </recommendedName>
</protein>
<keyword evidence="3" id="KW-1185">Reference proteome</keyword>
<reference evidence="2 3" key="1">
    <citation type="submission" date="2018-08" db="EMBL/GenBank/DDBJ databases">
        <authorList>
            <person name="Laetsch R D."/>
            <person name="Stevens L."/>
            <person name="Kumar S."/>
            <person name="Blaxter L. M."/>
        </authorList>
    </citation>
    <scope>NUCLEOTIDE SEQUENCE [LARGE SCALE GENOMIC DNA]</scope>
</reference>
<dbReference type="AlphaFoldDB" id="A0A3P6TVK4"/>
<name>A0A3P6TVK4_LITSI</name>
<evidence type="ECO:0000313" key="3">
    <source>
        <dbReference type="Proteomes" id="UP000277928"/>
    </source>
</evidence>
<dbReference type="InterPro" id="IPR057143">
    <property type="entry name" value="OB_DEPS-1_2nd"/>
</dbReference>
<dbReference type="OrthoDB" id="5799128at2759"/>
<accession>A0A3P6TVK4</accession>
<feature type="domain" description="P-granule-associated protein DEPS-1 second OB-fold" evidence="1">
    <location>
        <begin position="66"/>
        <end position="149"/>
    </location>
</feature>
<dbReference type="Proteomes" id="UP000277928">
    <property type="component" value="Unassembled WGS sequence"/>
</dbReference>
<dbReference type="EMBL" id="UYRX01000957">
    <property type="protein sequence ID" value="VDK87369.1"/>
    <property type="molecule type" value="Genomic_DNA"/>
</dbReference>
<gene>
    <name evidence="2" type="ORF">NLS_LOCUS8113</name>
</gene>
<dbReference type="Pfam" id="PF24342">
    <property type="entry name" value="OB_DEPS-1_2nd"/>
    <property type="match status" value="1"/>
</dbReference>
<organism evidence="2 3">
    <name type="scientific">Litomosoides sigmodontis</name>
    <name type="common">Filarial nematode worm</name>
    <dbReference type="NCBI Taxonomy" id="42156"/>
    <lineage>
        <taxon>Eukaryota</taxon>
        <taxon>Metazoa</taxon>
        <taxon>Ecdysozoa</taxon>
        <taxon>Nematoda</taxon>
        <taxon>Chromadorea</taxon>
        <taxon>Rhabditida</taxon>
        <taxon>Spirurina</taxon>
        <taxon>Spiruromorpha</taxon>
        <taxon>Filarioidea</taxon>
        <taxon>Onchocercidae</taxon>
        <taxon>Litomosoides</taxon>
    </lineage>
</organism>
<evidence type="ECO:0000259" key="1">
    <source>
        <dbReference type="Pfam" id="PF24342"/>
    </source>
</evidence>
<dbReference type="OMA" id="ATEYWIR"/>
<evidence type="ECO:0000313" key="2">
    <source>
        <dbReference type="EMBL" id="VDK87369.1"/>
    </source>
</evidence>